<dbReference type="Proteomes" id="UP000025227">
    <property type="component" value="Unplaced"/>
</dbReference>
<evidence type="ECO:0000313" key="1">
    <source>
        <dbReference type="Proteomes" id="UP000025227"/>
    </source>
</evidence>
<evidence type="ECO:0000313" key="2">
    <source>
        <dbReference type="WBParaSite" id="HCON_00127760-00001"/>
    </source>
</evidence>
<reference evidence="2" key="1">
    <citation type="submission" date="2020-12" db="UniProtKB">
        <authorList>
            <consortium name="WormBaseParasite"/>
        </authorList>
    </citation>
    <scope>IDENTIFICATION</scope>
    <source>
        <strain evidence="2">MHco3</strain>
    </source>
</reference>
<dbReference type="WBParaSite" id="HCON_00127760-00001">
    <property type="protein sequence ID" value="HCON_00127760-00001"/>
    <property type="gene ID" value="HCON_00127760"/>
</dbReference>
<keyword evidence="1" id="KW-1185">Reference proteome</keyword>
<organism evidence="1 2">
    <name type="scientific">Haemonchus contortus</name>
    <name type="common">Barber pole worm</name>
    <dbReference type="NCBI Taxonomy" id="6289"/>
    <lineage>
        <taxon>Eukaryota</taxon>
        <taxon>Metazoa</taxon>
        <taxon>Ecdysozoa</taxon>
        <taxon>Nematoda</taxon>
        <taxon>Chromadorea</taxon>
        <taxon>Rhabditida</taxon>
        <taxon>Rhabditina</taxon>
        <taxon>Rhabditomorpha</taxon>
        <taxon>Strongyloidea</taxon>
        <taxon>Trichostrongylidae</taxon>
        <taxon>Haemonchus</taxon>
    </lineage>
</organism>
<dbReference type="AlphaFoldDB" id="A0A7I4YSA2"/>
<dbReference type="OrthoDB" id="5784274at2759"/>
<accession>A0A7I4YSA2</accession>
<protein>
    <submittedName>
        <fullName evidence="2">POP1 domain-containing protein</fullName>
    </submittedName>
</protein>
<proteinExistence type="predicted"/>
<name>A0A7I4YSA2_HAECO</name>
<sequence>MPSPTPFYDYNEIEDVVDKARYRRPPRRRNEQQATHVKRDIRRYHYPSNLSWTHLRNPPVEYSLDKKKRWEEIKETHENPSRNPNQAIVDLCTPFRGSIWWHVLSGGVDVTKINQRLLSKAAVKGKSKNITLVSHYDLPNLEEPILKFSIVRCHTDSTYHSQLLKYRRHLDRAKRRCTSKIHRNLEYDDDEI</sequence>